<dbReference type="AlphaFoldDB" id="D4J8K6"/>
<dbReference type="HOGENOM" id="CLU_2860020_0_0_9"/>
<reference evidence="1 2" key="1">
    <citation type="submission" date="2010-03" db="EMBL/GenBank/DDBJ databases">
        <title>The genome sequence of Coprococcus catus GD/7.</title>
        <authorList>
            <consortium name="metaHIT consortium -- http://www.metahit.eu/"/>
            <person name="Pajon A."/>
            <person name="Turner K."/>
            <person name="Parkhill J."/>
            <person name="Duncan S."/>
            <person name="Flint H."/>
        </authorList>
    </citation>
    <scope>NUCLEOTIDE SEQUENCE [LARGE SCALE GENOMIC DNA]</scope>
    <source>
        <strain evidence="1 2">GD/7</strain>
    </source>
</reference>
<name>D4J8K6_9FIRM</name>
<dbReference type="PATRIC" id="fig|717962.3.peg.1785"/>
<dbReference type="RefSeq" id="WP_015514245.1">
    <property type="nucleotide sequence ID" value="NC_021009.1"/>
</dbReference>
<dbReference type="Proteomes" id="UP000008798">
    <property type="component" value="Chromosome"/>
</dbReference>
<dbReference type="STRING" id="717962.CC1_19460"/>
<accession>D4J8K6</accession>
<gene>
    <name evidence="1" type="ORF">CC1_19460</name>
</gene>
<protein>
    <submittedName>
        <fullName evidence="1">Uncharacterized protein</fullName>
    </submittedName>
</protein>
<evidence type="ECO:0000313" key="2">
    <source>
        <dbReference type="Proteomes" id="UP000008798"/>
    </source>
</evidence>
<organism evidence="1 2">
    <name type="scientific">Coprococcus catus GD/7</name>
    <dbReference type="NCBI Taxonomy" id="717962"/>
    <lineage>
        <taxon>Bacteria</taxon>
        <taxon>Bacillati</taxon>
        <taxon>Bacillota</taxon>
        <taxon>Clostridia</taxon>
        <taxon>Lachnospirales</taxon>
        <taxon>Lachnospiraceae</taxon>
        <taxon>Coprococcus</taxon>
    </lineage>
</organism>
<dbReference type="EMBL" id="FP929038">
    <property type="protein sequence ID" value="CBK80677.1"/>
    <property type="molecule type" value="Genomic_DNA"/>
</dbReference>
<evidence type="ECO:0000313" key="1">
    <source>
        <dbReference type="EMBL" id="CBK80677.1"/>
    </source>
</evidence>
<dbReference type="KEGG" id="cct:CC1_19460"/>
<reference evidence="1 2" key="2">
    <citation type="submission" date="2010-03" db="EMBL/GenBank/DDBJ databases">
        <authorList>
            <person name="Pajon A."/>
        </authorList>
    </citation>
    <scope>NUCLEOTIDE SEQUENCE [LARGE SCALE GENOMIC DNA]</scope>
    <source>
        <strain evidence="1 2">GD/7</strain>
    </source>
</reference>
<sequence length="64" mass="7133">MNKFIMACECPMCGKVCKSDGVTVDLTVEENVVSLNNFSCESWHCDDCDIDFGTCEVENIIEAF</sequence>
<proteinExistence type="predicted"/>